<feature type="transmembrane region" description="Helical" evidence="10">
    <location>
        <begin position="117"/>
        <end position="140"/>
    </location>
</feature>
<evidence type="ECO:0000256" key="10">
    <source>
        <dbReference type="SAM" id="Phobius"/>
    </source>
</evidence>
<feature type="transmembrane region" description="Helical" evidence="10">
    <location>
        <begin position="29"/>
        <end position="53"/>
    </location>
</feature>
<evidence type="ECO:0000256" key="3">
    <source>
        <dbReference type="ARBA" id="ARBA00022475"/>
    </source>
</evidence>
<dbReference type="EMBL" id="JAUSUX010000017">
    <property type="protein sequence ID" value="MDQ0287027.1"/>
    <property type="molecule type" value="Genomic_DNA"/>
</dbReference>
<keyword evidence="4" id="KW-0997">Cell inner membrane</keyword>
<feature type="region of interest" description="Disordered" evidence="9">
    <location>
        <begin position="1"/>
        <end position="21"/>
    </location>
</feature>
<organism evidence="12 13">
    <name type="scientific">Desulfofundulus luciae</name>
    <dbReference type="NCBI Taxonomy" id="74702"/>
    <lineage>
        <taxon>Bacteria</taxon>
        <taxon>Bacillati</taxon>
        <taxon>Bacillota</taxon>
        <taxon>Clostridia</taxon>
        <taxon>Eubacteriales</taxon>
        <taxon>Peptococcaceae</taxon>
        <taxon>Desulfofundulus</taxon>
    </lineage>
</organism>
<keyword evidence="13" id="KW-1185">Reference proteome</keyword>
<dbReference type="InterPro" id="IPR007387">
    <property type="entry name" value="TRAP_DctQ"/>
</dbReference>
<accession>A0ABU0B2S4</accession>
<evidence type="ECO:0000256" key="1">
    <source>
        <dbReference type="ARBA" id="ARBA00004429"/>
    </source>
</evidence>
<dbReference type="Proteomes" id="UP001225644">
    <property type="component" value="Unassembled WGS sequence"/>
</dbReference>
<protein>
    <submittedName>
        <fullName evidence="12">TRAP-type C4-dicarboxylate transport system permease small subunit</fullName>
    </submittedName>
</protein>
<keyword evidence="7 10" id="KW-0472">Membrane</keyword>
<keyword evidence="6 10" id="KW-1133">Transmembrane helix</keyword>
<evidence type="ECO:0000256" key="6">
    <source>
        <dbReference type="ARBA" id="ARBA00022989"/>
    </source>
</evidence>
<evidence type="ECO:0000256" key="8">
    <source>
        <dbReference type="ARBA" id="ARBA00038436"/>
    </source>
</evidence>
<evidence type="ECO:0000259" key="11">
    <source>
        <dbReference type="Pfam" id="PF04290"/>
    </source>
</evidence>
<evidence type="ECO:0000256" key="5">
    <source>
        <dbReference type="ARBA" id="ARBA00022692"/>
    </source>
</evidence>
<evidence type="ECO:0000256" key="9">
    <source>
        <dbReference type="SAM" id="MobiDB-lite"/>
    </source>
</evidence>
<reference evidence="12 13" key="1">
    <citation type="submission" date="2023-07" db="EMBL/GenBank/DDBJ databases">
        <title>Genomic Encyclopedia of Type Strains, Phase IV (KMG-IV): sequencing the most valuable type-strain genomes for metagenomic binning, comparative biology and taxonomic classification.</title>
        <authorList>
            <person name="Goeker M."/>
        </authorList>
    </citation>
    <scope>NUCLEOTIDE SEQUENCE [LARGE SCALE GENOMIC DNA]</scope>
    <source>
        <strain evidence="12 13">DSM 12396</strain>
    </source>
</reference>
<keyword evidence="5 10" id="KW-0812">Transmembrane</keyword>
<feature type="domain" description="Tripartite ATP-independent periplasmic transporters DctQ component" evidence="11">
    <location>
        <begin position="48"/>
        <end position="177"/>
    </location>
</feature>
<dbReference type="InterPro" id="IPR055348">
    <property type="entry name" value="DctQ"/>
</dbReference>
<gene>
    <name evidence="12" type="ORF">J2Z49_002144</name>
</gene>
<evidence type="ECO:0000256" key="2">
    <source>
        <dbReference type="ARBA" id="ARBA00022448"/>
    </source>
</evidence>
<feature type="transmembrane region" description="Helical" evidence="10">
    <location>
        <begin position="152"/>
        <end position="170"/>
    </location>
</feature>
<dbReference type="PANTHER" id="PTHR35011">
    <property type="entry name" value="2,3-DIKETO-L-GULONATE TRAP TRANSPORTER SMALL PERMEASE PROTEIN YIAM"/>
    <property type="match status" value="1"/>
</dbReference>
<name>A0ABU0B2S4_9FIRM</name>
<evidence type="ECO:0000256" key="7">
    <source>
        <dbReference type="ARBA" id="ARBA00023136"/>
    </source>
</evidence>
<keyword evidence="3" id="KW-1003">Cell membrane</keyword>
<comment type="caution">
    <text evidence="12">The sequence shown here is derived from an EMBL/GenBank/DDBJ whole genome shotgun (WGS) entry which is preliminary data.</text>
</comment>
<evidence type="ECO:0000313" key="13">
    <source>
        <dbReference type="Proteomes" id="UP001225644"/>
    </source>
</evidence>
<proteinExistence type="inferred from homology"/>
<dbReference type="Pfam" id="PF04290">
    <property type="entry name" value="DctQ"/>
    <property type="match status" value="1"/>
</dbReference>
<evidence type="ECO:0000256" key="4">
    <source>
        <dbReference type="ARBA" id="ARBA00022519"/>
    </source>
</evidence>
<comment type="similarity">
    <text evidence="8">Belongs to the TRAP transporter small permease family.</text>
</comment>
<sequence length="188" mass="21310">MRKPEAEIQERELEPTPGTMREDSLTKSVNVLSALTGWLLTVTMIFFFLVMVAEVFVRKLTGRSLYGAYEVCGIFMIWISTLGAFVAYREGEFVRLSFVVESFPAAIKKMVELTRQVVVILLVVFLAFSGFTFVFSATVLNQVTTAFQIPAIVGYLPIPLAFLFLVFACVERFRQMLPGYYREDRRGG</sequence>
<feature type="transmembrane region" description="Helical" evidence="10">
    <location>
        <begin position="65"/>
        <end position="88"/>
    </location>
</feature>
<comment type="subcellular location">
    <subcellularLocation>
        <location evidence="1">Cell inner membrane</location>
        <topology evidence="1">Multi-pass membrane protein</topology>
    </subcellularLocation>
</comment>
<evidence type="ECO:0000313" key="12">
    <source>
        <dbReference type="EMBL" id="MDQ0287027.1"/>
    </source>
</evidence>
<dbReference type="PANTHER" id="PTHR35011:SF2">
    <property type="entry name" value="2,3-DIKETO-L-GULONATE TRAP TRANSPORTER SMALL PERMEASE PROTEIN YIAM"/>
    <property type="match status" value="1"/>
</dbReference>
<keyword evidence="2" id="KW-0813">Transport</keyword>